<dbReference type="InterPro" id="IPR007485">
    <property type="entry name" value="LPS_assembly_LptE"/>
</dbReference>
<dbReference type="GO" id="GO:0019867">
    <property type="term" value="C:outer membrane"/>
    <property type="evidence" value="ECO:0007669"/>
    <property type="project" value="InterPro"/>
</dbReference>
<proteinExistence type="predicted"/>
<dbReference type="Proteomes" id="UP000199109">
    <property type="component" value="Unassembled WGS sequence"/>
</dbReference>
<reference evidence="2 3" key="1">
    <citation type="submission" date="2016-10" db="EMBL/GenBank/DDBJ databases">
        <authorList>
            <person name="de Groot N.N."/>
        </authorList>
    </citation>
    <scope>NUCLEOTIDE SEQUENCE [LARGE SCALE GENOMIC DNA]</scope>
    <source>
        <strain evidence="2 3">DSM 23421</strain>
    </source>
</reference>
<organism evidence="2 3">
    <name type="scientific">Pricia antarctica</name>
    <dbReference type="NCBI Taxonomy" id="641691"/>
    <lineage>
        <taxon>Bacteria</taxon>
        <taxon>Pseudomonadati</taxon>
        <taxon>Bacteroidota</taxon>
        <taxon>Flavobacteriia</taxon>
        <taxon>Flavobacteriales</taxon>
        <taxon>Flavobacteriaceae</taxon>
        <taxon>Pricia</taxon>
    </lineage>
</organism>
<dbReference type="RefSeq" id="WP_091865882.1">
    <property type="nucleotide sequence ID" value="NZ_FNAO01000002.1"/>
</dbReference>
<dbReference type="OrthoDB" id="9790776at2"/>
<dbReference type="EMBL" id="FNAO01000002">
    <property type="protein sequence ID" value="SDD86165.1"/>
    <property type="molecule type" value="Genomic_DNA"/>
</dbReference>
<evidence type="ECO:0000313" key="2">
    <source>
        <dbReference type="EMBL" id="SDD86165.1"/>
    </source>
</evidence>
<sequence length="172" mass="19498">MKKYKVILFSFVLALFQNSCGVYNFTGGDVGTAKTFAVPRFQNYATQNPGSVFEPGLERDFTQALQDRILNQTSLDLTSSNGDLLYEGEIVEYRISPMSATAQQTAAQNRLSMAVNVRFYNKTKEDADFEQRFSFFYDFPAATQPSAIKSEALEIIFERITQDIFNESLADW</sequence>
<evidence type="ECO:0000313" key="3">
    <source>
        <dbReference type="Proteomes" id="UP000199109"/>
    </source>
</evidence>
<evidence type="ECO:0000256" key="1">
    <source>
        <dbReference type="SAM" id="SignalP"/>
    </source>
</evidence>
<keyword evidence="1" id="KW-0732">Signal</keyword>
<name>A0A1G6Y9B0_9FLAO</name>
<dbReference type="AlphaFoldDB" id="A0A1G6Y9B0"/>
<dbReference type="Pfam" id="PF04390">
    <property type="entry name" value="LptE"/>
    <property type="match status" value="1"/>
</dbReference>
<protein>
    <submittedName>
        <fullName evidence="2">Lipopolysaccharide-assembly</fullName>
    </submittedName>
</protein>
<feature type="signal peptide" evidence="1">
    <location>
        <begin position="1"/>
        <end position="21"/>
    </location>
</feature>
<gene>
    <name evidence="2" type="ORF">SAMN05421636_102140</name>
</gene>
<dbReference type="GO" id="GO:0043165">
    <property type="term" value="P:Gram-negative-bacterium-type cell outer membrane assembly"/>
    <property type="evidence" value="ECO:0007669"/>
    <property type="project" value="InterPro"/>
</dbReference>
<dbReference type="STRING" id="641691.SAMN05421636_102140"/>
<keyword evidence="3" id="KW-1185">Reference proteome</keyword>
<feature type="chain" id="PRO_5011460684" evidence="1">
    <location>
        <begin position="22"/>
        <end position="172"/>
    </location>
</feature>
<accession>A0A1G6Y9B0</accession>